<organism evidence="2 3">
    <name type="scientific">Lacrimispora amygdalina</name>
    <dbReference type="NCBI Taxonomy" id="253257"/>
    <lineage>
        <taxon>Bacteria</taxon>
        <taxon>Bacillati</taxon>
        <taxon>Bacillota</taxon>
        <taxon>Clostridia</taxon>
        <taxon>Lachnospirales</taxon>
        <taxon>Lachnospiraceae</taxon>
        <taxon>Lacrimispora</taxon>
    </lineage>
</organism>
<dbReference type="RefSeq" id="WP_117417830.1">
    <property type="nucleotide sequence ID" value="NZ_BRPJ01000025.1"/>
</dbReference>
<sequence length="185" mass="21540">MHLENDKYIVNIAVDTTYTVDSADNKPYDLVFNPDNMKHNDYSKTFCIEVVMQEQTKIMALIGGLYCYDSDCAILEGDILTVLQNNMITQIDFSSNRLVLHKVLDTFGCNFGIYRKSNYYIIYGEIEITRLNEQFEKVWAFSGGDIFVSQNERCPFELEDDKIKLNDWNGNYYEIDLNGNLILMR</sequence>
<keyword evidence="4" id="KW-1185">Reference proteome</keyword>
<dbReference type="Proteomes" id="UP001419084">
    <property type="component" value="Unassembled WGS sequence"/>
</dbReference>
<name>A0A3E2NB07_9FIRM</name>
<gene>
    <name evidence="2" type="ORF">DS742_15215</name>
    <name evidence="1" type="ORF">LAD12857_13800</name>
</gene>
<evidence type="ECO:0000313" key="1">
    <source>
        <dbReference type="EMBL" id="GLB29457.1"/>
    </source>
</evidence>
<dbReference type="AlphaFoldDB" id="A0A3E2NB07"/>
<evidence type="ECO:0000313" key="4">
    <source>
        <dbReference type="Proteomes" id="UP001419084"/>
    </source>
</evidence>
<dbReference type="Proteomes" id="UP000260680">
    <property type="component" value="Unassembled WGS sequence"/>
</dbReference>
<evidence type="ECO:0000313" key="3">
    <source>
        <dbReference type="Proteomes" id="UP000260680"/>
    </source>
</evidence>
<dbReference type="EMBL" id="QOHO01000048">
    <property type="protein sequence ID" value="RFZ78090.1"/>
    <property type="molecule type" value="Genomic_DNA"/>
</dbReference>
<dbReference type="OrthoDB" id="334526at2"/>
<evidence type="ECO:0000313" key="2">
    <source>
        <dbReference type="EMBL" id="RFZ78090.1"/>
    </source>
</evidence>
<reference evidence="2 3" key="1">
    <citation type="submission" date="2018-07" db="EMBL/GenBank/DDBJ databases">
        <title>New species, Clostridium PI-S10-A1B.</title>
        <authorList>
            <person name="Krishna G."/>
            <person name="Summeta K."/>
            <person name="Shikha S."/>
            <person name="Prabhu P.B."/>
            <person name="Suresh K."/>
        </authorList>
    </citation>
    <scope>NUCLEOTIDE SEQUENCE [LARGE SCALE GENOMIC DNA]</scope>
    <source>
        <strain evidence="2 3">PI-S10-A1B</strain>
    </source>
</reference>
<dbReference type="EMBL" id="BRPJ01000025">
    <property type="protein sequence ID" value="GLB29457.1"/>
    <property type="molecule type" value="Genomic_DNA"/>
</dbReference>
<comment type="caution">
    <text evidence="2">The sequence shown here is derived from an EMBL/GenBank/DDBJ whole genome shotgun (WGS) entry which is preliminary data.</text>
</comment>
<accession>A0A3E2NB07</accession>
<proteinExistence type="predicted"/>
<reference evidence="1 4" key="2">
    <citation type="journal article" date="2024" name="Int. J. Syst. Evol. Microbiol.">
        <title>Lacrimispora brassicae sp. nov. isolated from fermented cabbage, and proposal of Clostridium indicum Gundawar et al. 2019 and Clostridium methoxybenzovorans Mechichi et al. 1999 as heterotypic synonyms of Lacrimispora amygdalina (Parshina et al. 2003) Haas and Blanchard 2020 and Lacrimispora indolis (McClung and McCoy 1957) Haas and Blanchard 2020, respectively.</title>
        <authorList>
            <person name="Kobayashi H."/>
            <person name="Tanizawa Y."/>
            <person name="Sakamoto M."/>
            <person name="Ohkuma M."/>
            <person name="Tohno M."/>
        </authorList>
    </citation>
    <scope>NUCLEOTIDE SEQUENCE [LARGE SCALE GENOMIC DNA]</scope>
    <source>
        <strain evidence="1 4">DSM 12857</strain>
    </source>
</reference>
<protein>
    <submittedName>
        <fullName evidence="2">Uncharacterized protein</fullName>
    </submittedName>
</protein>